<accession>A0A3B6XB79</accession>
<dbReference type="AlphaFoldDB" id="A0A3B6XB79"/>
<keyword evidence="1" id="KW-0175">Coiled coil</keyword>
<evidence type="ECO:0000313" key="3">
    <source>
        <dbReference type="Proteomes" id="UP000259236"/>
    </source>
</evidence>
<dbReference type="RefSeq" id="WP_062889334.1">
    <property type="nucleotide sequence ID" value="NZ_BDMX01000084.1"/>
</dbReference>
<proteinExistence type="predicted"/>
<organism evidence="2 3">
    <name type="scientific">Mycobacterium avium subsp. hominissuis</name>
    <dbReference type="NCBI Taxonomy" id="439334"/>
    <lineage>
        <taxon>Bacteria</taxon>
        <taxon>Bacillati</taxon>
        <taxon>Actinomycetota</taxon>
        <taxon>Actinomycetes</taxon>
        <taxon>Mycobacteriales</taxon>
        <taxon>Mycobacteriaceae</taxon>
        <taxon>Mycobacterium</taxon>
        <taxon>Mycobacterium avium complex (MAC)</taxon>
    </lineage>
</organism>
<dbReference type="EMBL" id="CP029332">
    <property type="protein sequence ID" value="AXO24113.1"/>
    <property type="molecule type" value="Genomic_DNA"/>
</dbReference>
<dbReference type="Proteomes" id="UP000259236">
    <property type="component" value="Chromosome"/>
</dbReference>
<protein>
    <submittedName>
        <fullName evidence="2">Uncharacterized protein</fullName>
    </submittedName>
</protein>
<feature type="coiled-coil region" evidence="1">
    <location>
        <begin position="57"/>
        <end position="84"/>
    </location>
</feature>
<sequence length="88" mass="10286">MNIRSTKLEDWAIPEDAKQYIRDLRQENGRLRTQLKGKGMQIRPGVDVLPVKTRNELKRLRDEAGKWRRQFRAAQAELSELKAARADV</sequence>
<name>A0A3B6XB79_MYCAV</name>
<reference evidence="2 3" key="1">
    <citation type="submission" date="2018-05" db="EMBL/GenBank/DDBJ databases">
        <title>Sequencing and annotation of Mycobacterium avium strain 109 (MAC109).</title>
        <authorList>
            <person name="Matern W.M."/>
            <person name="Bader J.S."/>
            <person name="Karakousis P.C."/>
        </authorList>
    </citation>
    <scope>NUCLEOTIDE SEQUENCE [LARGE SCALE GENOMIC DNA]</scope>
    <source>
        <strain evidence="2 3">MAC109</strain>
    </source>
</reference>
<evidence type="ECO:0000256" key="1">
    <source>
        <dbReference type="SAM" id="Coils"/>
    </source>
</evidence>
<gene>
    <name evidence="2" type="ORF">DFS55_17175</name>
</gene>
<evidence type="ECO:0000313" key="2">
    <source>
        <dbReference type="EMBL" id="AXO24113.1"/>
    </source>
</evidence>